<dbReference type="EMBL" id="JARVKM010000015">
    <property type="protein sequence ID" value="KAK9778648.1"/>
    <property type="molecule type" value="Genomic_DNA"/>
</dbReference>
<protein>
    <submittedName>
        <fullName evidence="3">NAD-dependent epimerase/dehydratase domain-containing protein</fullName>
    </submittedName>
</protein>
<evidence type="ECO:0000259" key="2">
    <source>
        <dbReference type="Pfam" id="PF01370"/>
    </source>
</evidence>
<dbReference type="Pfam" id="PF01370">
    <property type="entry name" value="Epimerase"/>
    <property type="match status" value="1"/>
</dbReference>
<dbReference type="SUPFAM" id="SSF51735">
    <property type="entry name" value="NAD(P)-binding Rossmann-fold domains"/>
    <property type="match status" value="1"/>
</dbReference>
<dbReference type="InterPro" id="IPR036291">
    <property type="entry name" value="NAD(P)-bd_dom_sf"/>
</dbReference>
<dbReference type="InterPro" id="IPR037136">
    <property type="entry name" value="RNA3'_phos_cyclase_dom_sf"/>
</dbReference>
<accession>A0ABR2XXW2</accession>
<name>A0ABR2XXW2_9PEZI</name>
<dbReference type="InterPro" id="IPR001509">
    <property type="entry name" value="Epimerase_deHydtase"/>
</dbReference>
<evidence type="ECO:0000313" key="4">
    <source>
        <dbReference type="Proteomes" id="UP001465668"/>
    </source>
</evidence>
<proteinExistence type="predicted"/>
<dbReference type="InterPro" id="IPR000228">
    <property type="entry name" value="RNA3'_term_phos_cyc"/>
</dbReference>
<dbReference type="Gene3D" id="3.30.360.20">
    <property type="entry name" value="RNA 3'-terminal phosphate cyclase, insert domain"/>
    <property type="match status" value="1"/>
</dbReference>
<dbReference type="Proteomes" id="UP001465668">
    <property type="component" value="Unassembled WGS sequence"/>
</dbReference>
<dbReference type="SUPFAM" id="SSF55205">
    <property type="entry name" value="EPT/RTPC-like"/>
    <property type="match status" value="1"/>
</dbReference>
<evidence type="ECO:0000313" key="3">
    <source>
        <dbReference type="EMBL" id="KAK9778648.1"/>
    </source>
</evidence>
<dbReference type="Gene3D" id="3.65.10.20">
    <property type="entry name" value="RNA 3'-terminal phosphate cyclase domain"/>
    <property type="match status" value="1"/>
</dbReference>
<sequence length="812" mass="89893">MIVLDGTTLEGGGGLVRSAITFSSLLNKPIRIRNVRALRPEFQGLRPGHNTAIEAMRQFTGAFVQGNHAWNRELQFVPHANADTILEMPQWTMDTSVEGSASIFLIAIVQYLLFSKLASSTFDFKLPFKGDTEIKLTIRAGMLCQAAPSIFYMRQVFIPILRLIGIREENLHFTSEYEEGWWNERINKPGKVVAIVKPLAKPLTGFIFKRRGQIQLIQVTAHVPSQVRDKFQEILEVEMANAIFTDSCGIQVRINVFGCLPEDQYHILMTATTLSPTAYLGYELIYPQEKLFPTDIKGDEEKTASYITRACIRGLWKELSHGNAVDEHMEDILAMYQSVACGFSSVITTKNQIPVMGFSMDSAALGPNGYVYDVNTGSIHRETSWWLAEQMAGVRLEEKDDDGCKRVGCYGLGLGKPAEIVAGTIKLLLSVAYFAKRGFASFGVCHFIATEAGAYGTQDISQRTGGTGYIGGSVLDALVSQHPEYDVTVLLRNIPSAFRDTYPKVCIVEGEFDDTELISATAAVSDIVIHNGNSSHEPSIRAHIAGLLRTATSNSPRYLLRLGGTSSIADWADPTYYGERNPKVWSDVDDIDTLKSLPDTALHRSIEKIIEVTAADHGDRLKCAIICSCGVYGPGRGLGNTQSGLVPMYWSEIRKKGHAFYTKSGGNTRSWVHIDDLTQLYLKLLEAAVAGGGTADWGREVGISMTIADKSRSSQGYYFTATQEWPQLDLAQATGKILKKHDIISNEEPIQLPLEEIREMRGKSKFSHYGIYVYACSTRTKSDRARKVLGYQPRSPNLWHCLEDDLMAAVEG</sequence>
<dbReference type="InterPro" id="IPR023797">
    <property type="entry name" value="RNA3'_phos_cyclase_dom"/>
</dbReference>
<feature type="domain" description="NAD-dependent epimerase/dehydratase" evidence="2">
    <location>
        <begin position="605"/>
        <end position="691"/>
    </location>
</feature>
<dbReference type="Pfam" id="PF01137">
    <property type="entry name" value="RTC"/>
    <property type="match status" value="1"/>
</dbReference>
<gene>
    <name evidence="3" type="ORF">SCAR479_04670</name>
</gene>
<dbReference type="PANTHER" id="PTHR11096:SF0">
    <property type="entry name" value="RNA 3'-TERMINAL PHOSPHATE CYCLASE"/>
    <property type="match status" value="1"/>
</dbReference>
<dbReference type="PANTHER" id="PTHR11096">
    <property type="entry name" value="RNA 3' TERMINAL PHOSPHATE CYCLASE"/>
    <property type="match status" value="1"/>
</dbReference>
<organism evidence="3 4">
    <name type="scientific">Seiridium cardinale</name>
    <dbReference type="NCBI Taxonomy" id="138064"/>
    <lineage>
        <taxon>Eukaryota</taxon>
        <taxon>Fungi</taxon>
        <taxon>Dikarya</taxon>
        <taxon>Ascomycota</taxon>
        <taxon>Pezizomycotina</taxon>
        <taxon>Sordariomycetes</taxon>
        <taxon>Xylariomycetidae</taxon>
        <taxon>Amphisphaeriales</taxon>
        <taxon>Sporocadaceae</taxon>
        <taxon>Seiridium</taxon>
    </lineage>
</organism>
<dbReference type="Gene3D" id="3.40.50.720">
    <property type="entry name" value="NAD(P)-binding Rossmann-like Domain"/>
    <property type="match status" value="1"/>
</dbReference>
<feature type="domain" description="RNA 3'-terminal phosphate cyclase" evidence="1">
    <location>
        <begin position="9"/>
        <end position="368"/>
    </location>
</feature>
<keyword evidence="4" id="KW-1185">Reference proteome</keyword>
<reference evidence="3 4" key="1">
    <citation type="submission" date="2024-02" db="EMBL/GenBank/DDBJ databases">
        <title>First draft genome assembly of two strains of Seiridium cardinale.</title>
        <authorList>
            <person name="Emiliani G."/>
            <person name="Scali E."/>
        </authorList>
    </citation>
    <scope>NUCLEOTIDE SEQUENCE [LARGE SCALE GENOMIC DNA]</scope>
    <source>
        <strain evidence="3 4">BM-138-000479</strain>
    </source>
</reference>
<evidence type="ECO:0000259" key="1">
    <source>
        <dbReference type="Pfam" id="PF01137"/>
    </source>
</evidence>
<comment type="caution">
    <text evidence="3">The sequence shown here is derived from an EMBL/GenBank/DDBJ whole genome shotgun (WGS) entry which is preliminary data.</text>
</comment>
<dbReference type="InterPro" id="IPR036553">
    <property type="entry name" value="RPTC_insert"/>
</dbReference>
<dbReference type="InterPro" id="IPR013792">
    <property type="entry name" value="RNA3'P_cycl/enolpyr_Trfase_a/b"/>
</dbReference>